<dbReference type="RefSeq" id="WP_160626598.1">
    <property type="nucleotide sequence ID" value="NZ_CP047593.1"/>
</dbReference>
<dbReference type="AlphaFoldDB" id="A0A6P1M3D4"/>
<dbReference type="InterPro" id="IPR036676">
    <property type="entry name" value="PurM-like_C_sf"/>
</dbReference>
<gene>
    <name evidence="8" type="primary">purL</name>
    <name evidence="12" type="ORF">GT409_02430</name>
</gene>
<comment type="subunit">
    <text evidence="8">Monomer. Part of the FGAM synthase complex composed of 1 PurL, 1 PurQ and 2 PurS subunits.</text>
</comment>
<accession>A0A6P1M3D4</accession>
<comment type="caution">
    <text evidence="8">Lacks conserved residue(s) required for the propagation of feature annotation.</text>
</comment>
<comment type="similarity">
    <text evidence="8">Belongs to the FGAMS family.</text>
</comment>
<dbReference type="Gene3D" id="3.30.1280.10">
    <property type="entry name" value="Phosphoribosylformylglycinamidine synthase subunit PurS"/>
    <property type="match status" value="1"/>
</dbReference>
<keyword evidence="4 8" id="KW-0547">Nucleotide-binding</keyword>
<feature type="binding site" evidence="8">
    <location>
        <position position="735"/>
    </location>
    <ligand>
        <name>ATP</name>
        <dbReference type="ChEBI" id="CHEBI:30616"/>
    </ligand>
</feature>
<feature type="active site" description="Proton acceptor" evidence="8">
    <location>
        <position position="317"/>
    </location>
</feature>
<organism evidence="12 13">
    <name type="scientific">Tichowtungia aerotolerans</name>
    <dbReference type="NCBI Taxonomy" id="2697043"/>
    <lineage>
        <taxon>Bacteria</taxon>
        <taxon>Pseudomonadati</taxon>
        <taxon>Kiritimatiellota</taxon>
        <taxon>Tichowtungiia</taxon>
        <taxon>Tichowtungiales</taxon>
        <taxon>Tichowtungiaceae</taxon>
        <taxon>Tichowtungia</taxon>
    </lineage>
</organism>
<keyword evidence="1 8" id="KW-0963">Cytoplasm</keyword>
<feature type="binding site" evidence="8">
    <location>
        <position position="782"/>
    </location>
    <ligand>
        <name>substrate</name>
    </ligand>
</feature>
<dbReference type="KEGG" id="taer:GT409_02430"/>
<evidence type="ECO:0000313" key="12">
    <source>
        <dbReference type="EMBL" id="QHI68357.1"/>
    </source>
</evidence>
<evidence type="ECO:0000256" key="5">
    <source>
        <dbReference type="ARBA" id="ARBA00022755"/>
    </source>
</evidence>
<dbReference type="InterPro" id="IPR010074">
    <property type="entry name" value="PRibForGlyAmidine_synth_PurL"/>
</dbReference>
<dbReference type="PANTHER" id="PTHR43555">
    <property type="entry name" value="PHOSPHORIBOSYLFORMYLGLYCINAMIDINE SYNTHASE SUBUNIT PURL"/>
    <property type="match status" value="1"/>
</dbReference>
<evidence type="ECO:0000259" key="9">
    <source>
        <dbReference type="Pfam" id="PF00586"/>
    </source>
</evidence>
<evidence type="ECO:0000256" key="1">
    <source>
        <dbReference type="ARBA" id="ARBA00022490"/>
    </source>
</evidence>
<dbReference type="EC" id="6.3.5.3" evidence="8"/>
<evidence type="ECO:0000256" key="3">
    <source>
        <dbReference type="ARBA" id="ARBA00022723"/>
    </source>
</evidence>
<name>A0A6P1M3D4_9BACT</name>
<evidence type="ECO:0000256" key="8">
    <source>
        <dbReference type="HAMAP-Rule" id="MF_00420"/>
    </source>
</evidence>
<dbReference type="EMBL" id="CP047593">
    <property type="protein sequence ID" value="QHI68357.1"/>
    <property type="molecule type" value="Genomic_DNA"/>
</dbReference>
<dbReference type="UniPathway" id="UPA00074">
    <property type="reaction ID" value="UER00128"/>
</dbReference>
<feature type="domain" description="PurM-like C-terminal" evidence="10">
    <location>
        <begin position="822"/>
        <end position="967"/>
    </location>
</feature>
<evidence type="ECO:0000313" key="13">
    <source>
        <dbReference type="Proteomes" id="UP000464954"/>
    </source>
</evidence>
<keyword evidence="6 8" id="KW-0067">ATP-binding</keyword>
<comment type="pathway">
    <text evidence="8">Purine metabolism; IMP biosynthesis via de novo pathway; 5-amino-1-(5-phospho-D-ribosyl)imidazole from N(2)-formyl-N(1)-(5-phospho-D-ribosyl)glycinamide: step 1/2.</text>
</comment>
<evidence type="ECO:0000259" key="10">
    <source>
        <dbReference type="Pfam" id="PF02769"/>
    </source>
</evidence>
<feature type="domain" description="Phosphoribosylformylglycinamidine synthase linker" evidence="11">
    <location>
        <begin position="190"/>
        <end position="250"/>
    </location>
</feature>
<dbReference type="Gene3D" id="3.90.650.10">
    <property type="entry name" value="PurM-like C-terminal domain"/>
    <property type="match status" value="2"/>
</dbReference>
<feature type="binding site" evidence="8">
    <location>
        <position position="313"/>
    </location>
    <ligand>
        <name>ATP</name>
        <dbReference type="ChEBI" id="CHEBI:30616"/>
    </ligand>
</feature>
<protein>
    <recommendedName>
        <fullName evidence="8">Phosphoribosylformylglycinamidine synthase subunit PurL</fullName>
        <shortName evidence="8">FGAM synthase</shortName>
        <ecNumber evidence="8">6.3.5.3</ecNumber>
    </recommendedName>
    <alternativeName>
        <fullName evidence="8">Formylglycinamide ribonucleotide amidotransferase subunit II</fullName>
        <shortName evidence="8">FGAR amidotransferase II</shortName>
        <shortName evidence="8">FGAR-AT II</shortName>
    </alternativeName>
    <alternativeName>
        <fullName evidence="8">Glutamine amidotransferase PurL</fullName>
    </alternativeName>
    <alternativeName>
        <fullName evidence="8">Phosphoribosylformylglycinamidine synthase subunit II</fullName>
    </alternativeName>
</protein>
<keyword evidence="13" id="KW-1185">Reference proteome</keyword>
<dbReference type="SUPFAM" id="SSF55326">
    <property type="entry name" value="PurM N-terminal domain-like"/>
    <property type="match status" value="2"/>
</dbReference>
<dbReference type="Gene3D" id="3.30.1330.10">
    <property type="entry name" value="PurM-like, N-terminal domain"/>
    <property type="match status" value="2"/>
</dbReference>
<evidence type="ECO:0000256" key="7">
    <source>
        <dbReference type="ARBA" id="ARBA00022842"/>
    </source>
</evidence>
<feature type="binding site" evidence="8">
    <location>
        <position position="501"/>
    </location>
    <ligand>
        <name>Mg(2+)</name>
        <dbReference type="ChEBI" id="CHEBI:18420"/>
        <label>2</label>
    </ligand>
</feature>
<dbReference type="GO" id="GO:0005524">
    <property type="term" value="F:ATP binding"/>
    <property type="evidence" value="ECO:0007669"/>
    <property type="project" value="UniProtKB-UniRule"/>
</dbReference>
<dbReference type="Pfam" id="PF18072">
    <property type="entry name" value="FGAR-AT_linker"/>
    <property type="match status" value="1"/>
</dbReference>
<keyword evidence="3 8" id="KW-0479">Metal-binding</keyword>
<dbReference type="InterPro" id="IPR010918">
    <property type="entry name" value="PurM-like_C_dom"/>
</dbReference>
<dbReference type="HAMAP" id="MF_00420">
    <property type="entry name" value="PurL_2"/>
    <property type="match status" value="1"/>
</dbReference>
<dbReference type="Pfam" id="PF02769">
    <property type="entry name" value="AIRS_C"/>
    <property type="match status" value="2"/>
</dbReference>
<dbReference type="InterPro" id="IPR016188">
    <property type="entry name" value="PurM-like_N"/>
</dbReference>
<evidence type="ECO:0000256" key="6">
    <source>
        <dbReference type="ARBA" id="ARBA00022840"/>
    </source>
</evidence>
<feature type="active site" evidence="8">
    <location>
        <position position="246"/>
    </location>
</feature>
<dbReference type="PANTHER" id="PTHR43555:SF1">
    <property type="entry name" value="PHOSPHORIBOSYLFORMYLGLYCINAMIDINE SYNTHASE SUBUNIT PURL"/>
    <property type="match status" value="1"/>
</dbReference>
<keyword evidence="5 8" id="KW-0658">Purine biosynthesis</keyword>
<feature type="domain" description="PurM-like N-terminal" evidence="9">
    <location>
        <begin position="297"/>
        <end position="420"/>
    </location>
</feature>
<feature type="binding site" evidence="8">
    <location>
        <position position="779"/>
    </location>
    <ligand>
        <name>ATP</name>
        <dbReference type="ChEBI" id="CHEBI:30616"/>
    </ligand>
</feature>
<dbReference type="GO" id="GO:0004642">
    <property type="term" value="F:phosphoribosylformylglycinamidine synthase activity"/>
    <property type="evidence" value="ECO:0007669"/>
    <property type="project" value="UniProtKB-UniRule"/>
</dbReference>
<evidence type="ECO:0000256" key="2">
    <source>
        <dbReference type="ARBA" id="ARBA00022598"/>
    </source>
</evidence>
<dbReference type="CDD" id="cd02204">
    <property type="entry name" value="PurL_repeat2"/>
    <property type="match status" value="1"/>
</dbReference>
<feature type="binding site" evidence="8">
    <location>
        <position position="473"/>
    </location>
    <ligand>
        <name>substrate</name>
    </ligand>
</feature>
<feature type="domain" description="PurM-like N-terminal" evidence="9">
    <location>
        <begin position="677"/>
        <end position="781"/>
    </location>
</feature>
<dbReference type="SUPFAM" id="SSF56042">
    <property type="entry name" value="PurM C-terminal domain-like"/>
    <property type="match status" value="2"/>
</dbReference>
<comment type="function">
    <text evidence="8">Part of the phosphoribosylformylglycinamidine synthase complex involved in the purines biosynthetic pathway. Catalyzes the ATP-dependent conversion of formylglycinamide ribonucleotide (FGAR) and glutamine to yield formylglycinamidine ribonucleotide (FGAM) and glutamate. The FGAM synthase complex is composed of three subunits. PurQ produces an ammonia molecule by converting glutamine to glutamate. PurL transfers the ammonia molecule to FGAR to form FGAM in an ATP-dependent manner. PurS interacts with PurQ and PurL and is thought to assist in the transfer of the ammonia molecule from PurQ to PurL.</text>
</comment>
<comment type="subcellular location">
    <subcellularLocation>
        <location evidence="8">Cytoplasm</location>
    </subcellularLocation>
</comment>
<dbReference type="GO" id="GO:0000287">
    <property type="term" value="F:magnesium ion binding"/>
    <property type="evidence" value="ECO:0007669"/>
    <property type="project" value="UniProtKB-UniRule"/>
</dbReference>
<feature type="domain" description="PurM-like C-terminal" evidence="10">
    <location>
        <begin position="437"/>
        <end position="586"/>
    </location>
</feature>
<feature type="binding site" evidence="8">
    <location>
        <position position="315"/>
    </location>
    <ligand>
        <name>Mg(2+)</name>
        <dbReference type="ChEBI" id="CHEBI:18420"/>
        <label>1</label>
    </ligand>
</feature>
<keyword evidence="7 8" id="KW-0460">Magnesium</keyword>
<comment type="catalytic activity">
    <reaction evidence="8">
        <text>N(2)-formyl-N(1)-(5-phospho-beta-D-ribosyl)glycinamide + L-glutamine + ATP + H2O = 2-formamido-N(1)-(5-O-phospho-beta-D-ribosyl)acetamidine + L-glutamate + ADP + phosphate + H(+)</text>
        <dbReference type="Rhea" id="RHEA:17129"/>
        <dbReference type="ChEBI" id="CHEBI:15377"/>
        <dbReference type="ChEBI" id="CHEBI:15378"/>
        <dbReference type="ChEBI" id="CHEBI:29985"/>
        <dbReference type="ChEBI" id="CHEBI:30616"/>
        <dbReference type="ChEBI" id="CHEBI:43474"/>
        <dbReference type="ChEBI" id="CHEBI:58359"/>
        <dbReference type="ChEBI" id="CHEBI:147286"/>
        <dbReference type="ChEBI" id="CHEBI:147287"/>
        <dbReference type="ChEBI" id="CHEBI:456216"/>
        <dbReference type="EC" id="6.3.5.3"/>
    </reaction>
</comment>
<dbReference type="Pfam" id="PF00586">
    <property type="entry name" value="AIRS"/>
    <property type="match status" value="2"/>
</dbReference>
<feature type="binding site" evidence="8">
    <location>
        <position position="339"/>
    </location>
    <ligand>
        <name>Mg(2+)</name>
        <dbReference type="ChEBI" id="CHEBI:18420"/>
        <label>2</label>
    </ligand>
</feature>
<dbReference type="CDD" id="cd02203">
    <property type="entry name" value="PurL_repeat1"/>
    <property type="match status" value="1"/>
</dbReference>
<proteinExistence type="inferred from homology"/>
<dbReference type="InterPro" id="IPR041609">
    <property type="entry name" value="PurL_linker"/>
</dbReference>
<dbReference type="InterPro" id="IPR036921">
    <property type="entry name" value="PurM-like_N_sf"/>
</dbReference>
<dbReference type="Proteomes" id="UP000464954">
    <property type="component" value="Chromosome"/>
</dbReference>
<evidence type="ECO:0000256" key="4">
    <source>
        <dbReference type="ARBA" id="ARBA00022741"/>
    </source>
</evidence>
<reference evidence="12 13" key="1">
    <citation type="submission" date="2020-01" db="EMBL/GenBank/DDBJ databases">
        <title>Ponticoccus aerotolerans gen. nov., sp. nov., an anaerobic bacterium and proposal of Ponticoccusceae fam. nov., Ponticoccusles ord. nov. and Ponticoccuse classis nov. in the phylum Kiritimatiellaeota.</title>
        <authorList>
            <person name="Zhou L.Y."/>
            <person name="Du Z.J."/>
        </authorList>
    </citation>
    <scope>NUCLEOTIDE SEQUENCE [LARGE SCALE GENOMIC DNA]</scope>
    <source>
        <strain evidence="12 13">S-5007</strain>
    </source>
</reference>
<dbReference type="InterPro" id="IPR036604">
    <property type="entry name" value="PurS-like_sf"/>
</dbReference>
<feature type="binding site" evidence="8">
    <location>
        <position position="338"/>
    </location>
    <ligand>
        <name>substrate</name>
    </ligand>
</feature>
<evidence type="ECO:0000259" key="11">
    <source>
        <dbReference type="Pfam" id="PF18072"/>
    </source>
</evidence>
<keyword evidence="2 8" id="KW-0436">Ligase</keyword>
<dbReference type="GO" id="GO:0005737">
    <property type="term" value="C:cytoplasm"/>
    <property type="evidence" value="ECO:0007669"/>
    <property type="project" value="UniProtKB-SubCell"/>
</dbReference>
<sequence>MLYRIEIGLKQGVPDARGRGVIGQAQGALGMTIDVCRTRDVYKVVANIDEAKAAEVQTAFADPVVAESAIRRLPAPESFDWMLEVGFKPGVTDNVGRTARGALRDIVGRDLKWEEQVYTSIQYFLSGSLSREDVEHLGKDLLANTLIQTIQVFSKEEWLASEPDLTAPVFDDHPEIKVNVIELPDDDAALMKISSDGILSLSLEEMRTIRNHYLRDDVKAHRAELDLPEWPTDVELECIAQTWSEHCSHKIFAGTVNYKDEETGEEEVINSLYKTYVKASTKKVEESIDWLVSVFTDNAGVVKFNEDLHLVYKVETHNSPSALDPYGGSMTGIVGVNRDPLGTGMGAALVSNVWGYCLGSPFYDKKVPEGLMHPRRIRDGVHEGVIDGGNQSGIPYSRGFECFDERYLGKPLVYCGTMGTLPVNVTGRPSERKEIEVGDWTVMCGGRIGKDGIHGATFSSEELRTESPAQAVQIGDPLTQRKLYEFLLEARDLGLFRCITDNGAGGISCSFGEMGKYSGGCECDLAGAPLKYEGLQPWEVLVSEAQERMTLAVQPECREAFEALAKKRDVEVSFMGKYNDSGYFTVKQDGKVIASLDMDFLYETGCPTLVMPGVWKKPSIPAPTVEEKEDYSETLTKLMGDLNICSREYKSRIYDGEVKGLSVVKPFVGVNSDVPSDATVMRVEYDNDRGAVLAEGINPWFSDIDTYDMTASVIDEAVRRVIAVGGSLERIAILDNFCWPDPVESEKTPDGAYKMAQLVRSNKALYDYTTLYKTPAVSGKDSCKNDSTRGGKKISIPPTLLISSIGQIDDVKKAVTMPFKDAGDVIYVIGETKDELGASAYYRKLAEEQGVPMNYGGTVPAVDGEKALKIYSAMNKATDAELLKSATTPSKGGLAVSLALATIGGQVGAEVDLSGVSEDAATALFSESNSRFVVTVAPEKAAELEALFAGLPVAKIGTVTEEKKLKVAGAVNVDVDALVNPFKETLYGV</sequence>
<dbReference type="GO" id="GO:0006189">
    <property type="term" value="P:'de novo' IMP biosynthetic process"/>
    <property type="evidence" value="ECO:0007669"/>
    <property type="project" value="UniProtKB-UniRule"/>
</dbReference>